<dbReference type="EMBL" id="BAAASG010000019">
    <property type="protein sequence ID" value="GAA2513548.1"/>
    <property type="molecule type" value="Genomic_DNA"/>
</dbReference>
<gene>
    <name evidence="1" type="ORF">GCM10010276_71670</name>
</gene>
<comment type="caution">
    <text evidence="1">The sequence shown here is derived from an EMBL/GenBank/DDBJ whole genome shotgun (WGS) entry which is preliminary data.</text>
</comment>
<keyword evidence="2" id="KW-1185">Reference proteome</keyword>
<organism evidence="1 2">
    <name type="scientific">Streptomyces longisporus</name>
    <dbReference type="NCBI Taxonomy" id="1948"/>
    <lineage>
        <taxon>Bacteria</taxon>
        <taxon>Bacillati</taxon>
        <taxon>Actinomycetota</taxon>
        <taxon>Actinomycetes</taxon>
        <taxon>Kitasatosporales</taxon>
        <taxon>Streptomycetaceae</taxon>
        <taxon>Streptomyces</taxon>
    </lineage>
</organism>
<sequence>MPEPLTLAALGGAAIAEGIKFLYAQAGELLRRRREHADGEAEETATPAVISEPELLPRLDLTRIEGLEDELRLLRSDLHEYATGVDIVTDPPDSALIQRVDALRQVFECIYGTRLMFAGEARRAADVSGAMTAQDVAGYVAAVRASGSGTFRGVTKVGRVEKGGEAVGVEYQG</sequence>
<reference evidence="1 2" key="1">
    <citation type="journal article" date="2019" name="Int. J. Syst. Evol. Microbiol.">
        <title>The Global Catalogue of Microorganisms (GCM) 10K type strain sequencing project: providing services to taxonomists for standard genome sequencing and annotation.</title>
        <authorList>
            <consortium name="The Broad Institute Genomics Platform"/>
            <consortium name="The Broad Institute Genome Sequencing Center for Infectious Disease"/>
            <person name="Wu L."/>
            <person name="Ma J."/>
        </authorList>
    </citation>
    <scope>NUCLEOTIDE SEQUENCE [LARGE SCALE GENOMIC DNA]</scope>
    <source>
        <strain evidence="1 2">JCM 4395</strain>
    </source>
</reference>
<dbReference type="RefSeq" id="WP_344405078.1">
    <property type="nucleotide sequence ID" value="NZ_BAAASG010000019.1"/>
</dbReference>
<dbReference type="Proteomes" id="UP001501777">
    <property type="component" value="Unassembled WGS sequence"/>
</dbReference>
<evidence type="ECO:0000313" key="1">
    <source>
        <dbReference type="EMBL" id="GAA2513548.1"/>
    </source>
</evidence>
<accession>A0ABN3N3P7</accession>
<proteinExistence type="predicted"/>
<name>A0ABN3N3P7_STRLO</name>
<evidence type="ECO:0000313" key="2">
    <source>
        <dbReference type="Proteomes" id="UP001501777"/>
    </source>
</evidence>
<protein>
    <submittedName>
        <fullName evidence="1">Uncharacterized protein</fullName>
    </submittedName>
</protein>